<dbReference type="InterPro" id="IPR011989">
    <property type="entry name" value="ARM-like"/>
</dbReference>
<dbReference type="Pfam" id="PF00884">
    <property type="entry name" value="Sulfatase"/>
    <property type="match status" value="2"/>
</dbReference>
<dbReference type="EMBL" id="FOQD01000002">
    <property type="protein sequence ID" value="SFH69603.1"/>
    <property type="molecule type" value="Genomic_DNA"/>
</dbReference>
<proteinExistence type="predicted"/>
<dbReference type="Gene3D" id="1.25.10.10">
    <property type="entry name" value="Leucine-rich Repeat Variant"/>
    <property type="match status" value="1"/>
</dbReference>
<evidence type="ECO:0000313" key="3">
    <source>
        <dbReference type="Proteomes" id="UP000199518"/>
    </source>
</evidence>
<feature type="domain" description="Sulfatase N-terminal" evidence="1">
    <location>
        <begin position="145"/>
        <end position="293"/>
    </location>
</feature>
<dbReference type="SUPFAM" id="SSF48371">
    <property type="entry name" value="ARM repeat"/>
    <property type="match status" value="1"/>
</dbReference>
<feature type="domain" description="Sulfatase N-terminal" evidence="1">
    <location>
        <begin position="22"/>
        <end position="115"/>
    </location>
</feature>
<reference evidence="3" key="1">
    <citation type="submission" date="2016-10" db="EMBL/GenBank/DDBJ databases">
        <authorList>
            <person name="Varghese N."/>
            <person name="Submissions S."/>
        </authorList>
    </citation>
    <scope>NUCLEOTIDE SEQUENCE [LARGE SCALE GENOMIC DNA]</scope>
    <source>
        <strain evidence="3">DSM 26348</strain>
    </source>
</reference>
<sequence>MRFLFVLALIVTPAIVLANDRPNILWLTTEDIGPELGCYGDKYADTPNLDAFAKRSTLYLNAWSNAPVCAPARTTIISGMYASSLGAEHMRSLVKLPPDVKLYPTLMREAGYYCINPGKEDFNIETNGSIWDKVNKKEPLWPALQQHQPFMAVFNYDGTHESYLHKRPHEWKHDPALAPIPPYHPDAPQVREDWAQYYDNITGMDAWFAEQLKQLADAGLADDTIVFFYGDHGSGMPRHKRSLHSSGLRVPLIVHVPEKFRGLLPVDAPREGETGRLVGFVDLAPTVLSLANVQSPATMQGVPFLGQFAASPPQHLFGFRGRMGERTDFSRSARNARFAYIRNYMPNRPEGAHVAYMFETPTTQVWKQMYDAGQLNAAQSAFWQPKPPEELYDLQTDPHELHNLAADPQYAAVLQELRQALHQHLLTVRDPGFLPEDELHSRAPDLSPYELAHDPDKYPLAEILQMADAASLLSPDALDELNKGLADKDSAVRYWAVLGLSMRGAEAVTQAREQLASLLQSDPSPSVRTVVAEALGQYGSPEELQAALAWLLKASNGEQYGPYVSRQALEAIDALGDKARPIAEQLQMLPRTGPWETPRNPGQTTQLLKVILGRFNLPL</sequence>
<protein>
    <submittedName>
        <fullName evidence="2">Uncharacterized sulfatase</fullName>
    </submittedName>
</protein>
<organism evidence="2 3">
    <name type="scientific">Planctomicrobium piriforme</name>
    <dbReference type="NCBI Taxonomy" id="1576369"/>
    <lineage>
        <taxon>Bacteria</taxon>
        <taxon>Pseudomonadati</taxon>
        <taxon>Planctomycetota</taxon>
        <taxon>Planctomycetia</taxon>
        <taxon>Planctomycetales</taxon>
        <taxon>Planctomycetaceae</taxon>
        <taxon>Planctomicrobium</taxon>
    </lineage>
</organism>
<dbReference type="SUPFAM" id="SSF53649">
    <property type="entry name" value="Alkaline phosphatase-like"/>
    <property type="match status" value="1"/>
</dbReference>
<gene>
    <name evidence="2" type="ORF">SAMN05421753_102110</name>
</gene>
<dbReference type="Gene3D" id="3.40.720.10">
    <property type="entry name" value="Alkaline Phosphatase, subunit A"/>
    <property type="match status" value="1"/>
</dbReference>
<dbReference type="CDD" id="cd16027">
    <property type="entry name" value="SGSH"/>
    <property type="match status" value="1"/>
</dbReference>
<keyword evidence="3" id="KW-1185">Reference proteome</keyword>
<dbReference type="RefSeq" id="WP_092047808.1">
    <property type="nucleotide sequence ID" value="NZ_FOQD01000002.1"/>
</dbReference>
<dbReference type="OrthoDB" id="9763613at2"/>
<name>A0A1I3C5B1_9PLAN</name>
<dbReference type="InterPro" id="IPR016024">
    <property type="entry name" value="ARM-type_fold"/>
</dbReference>
<evidence type="ECO:0000259" key="1">
    <source>
        <dbReference type="Pfam" id="PF00884"/>
    </source>
</evidence>
<dbReference type="PANTHER" id="PTHR43751:SF1">
    <property type="entry name" value="SULFATASE ATSG-RELATED"/>
    <property type="match status" value="1"/>
</dbReference>
<dbReference type="InterPro" id="IPR000917">
    <property type="entry name" value="Sulfatase_N"/>
</dbReference>
<dbReference type="PANTHER" id="PTHR43751">
    <property type="entry name" value="SULFATASE"/>
    <property type="match status" value="1"/>
</dbReference>
<dbReference type="Proteomes" id="UP000199518">
    <property type="component" value="Unassembled WGS sequence"/>
</dbReference>
<dbReference type="AlphaFoldDB" id="A0A1I3C5B1"/>
<accession>A0A1I3C5B1</accession>
<dbReference type="InterPro" id="IPR052701">
    <property type="entry name" value="GAG_Ulvan_Degrading_Sulfatases"/>
</dbReference>
<evidence type="ECO:0000313" key="2">
    <source>
        <dbReference type="EMBL" id="SFH69603.1"/>
    </source>
</evidence>
<dbReference type="InterPro" id="IPR017850">
    <property type="entry name" value="Alkaline_phosphatase_core_sf"/>
</dbReference>
<dbReference type="STRING" id="1576369.SAMN05421753_102110"/>